<reference evidence="3" key="1">
    <citation type="journal article" date="2018" name="Nat. Microbiol.">
        <title>Leveraging single-cell genomics to expand the fungal tree of life.</title>
        <authorList>
            <person name="Ahrendt S.R."/>
            <person name="Quandt C.A."/>
            <person name="Ciobanu D."/>
            <person name="Clum A."/>
            <person name="Salamov A."/>
            <person name="Andreopoulos B."/>
            <person name="Cheng J.F."/>
            <person name="Woyke T."/>
            <person name="Pelin A."/>
            <person name="Henrissat B."/>
            <person name="Reynolds N.K."/>
            <person name="Benny G.L."/>
            <person name="Smith M.E."/>
            <person name="James T.Y."/>
            <person name="Grigoriev I.V."/>
        </authorList>
    </citation>
    <scope>NUCLEOTIDE SEQUENCE [LARGE SCALE GENOMIC DNA]</scope>
</reference>
<name>A0A4P9WHH2_9FUNG</name>
<feature type="compositionally biased region" description="Low complexity" evidence="1">
    <location>
        <begin position="108"/>
        <end position="118"/>
    </location>
</feature>
<dbReference type="EMBL" id="KZ994886">
    <property type="protein sequence ID" value="RKO91832.1"/>
    <property type="molecule type" value="Genomic_DNA"/>
</dbReference>
<feature type="region of interest" description="Disordered" evidence="1">
    <location>
        <begin position="65"/>
        <end position="118"/>
    </location>
</feature>
<accession>A0A4P9WHH2</accession>
<sequence>MANVVSCSPLLSSARSAPPLRETFTLENLHPCLKTSSYALSTKAPDVTLCPITDGDIPQDELFRLSEGDQESMSKLGERDQPSYAMDTSRMKNADAASSGGSRKRSKGTSAASPSTVSSTANKLRDLILRRDQGCVLSGEWQSRRLEAANVLTPEYIGYWAHVEGRQRYRLFSEHPNGNRHGYKYDARVALTKRSDLHRSYDAFDFFNIVARRCYFDADEDVSNDLAVFDAEAHETILKLAIERMGLSGIEGEMLEEMWFFKFLGVGGSVLAPPPASNSLLFGVRRRERVMRSGQMPHRHQRDRSLHQFKSVRGLMLACIEDLALGKDQWKS</sequence>
<proteinExistence type="predicted"/>
<organism evidence="2 3">
    <name type="scientific">Blyttiomyces helicus</name>
    <dbReference type="NCBI Taxonomy" id="388810"/>
    <lineage>
        <taxon>Eukaryota</taxon>
        <taxon>Fungi</taxon>
        <taxon>Fungi incertae sedis</taxon>
        <taxon>Chytridiomycota</taxon>
        <taxon>Chytridiomycota incertae sedis</taxon>
        <taxon>Chytridiomycetes</taxon>
        <taxon>Chytridiomycetes incertae sedis</taxon>
        <taxon>Blyttiomyces</taxon>
    </lineage>
</organism>
<evidence type="ECO:0000256" key="1">
    <source>
        <dbReference type="SAM" id="MobiDB-lite"/>
    </source>
</evidence>
<gene>
    <name evidence="2" type="ORF">BDK51DRAFT_27239</name>
</gene>
<dbReference type="AlphaFoldDB" id="A0A4P9WHH2"/>
<dbReference type="Proteomes" id="UP000269721">
    <property type="component" value="Unassembled WGS sequence"/>
</dbReference>
<protein>
    <submittedName>
        <fullName evidence="2">Uncharacterized protein</fullName>
    </submittedName>
</protein>
<keyword evidence="3" id="KW-1185">Reference proteome</keyword>
<evidence type="ECO:0000313" key="3">
    <source>
        <dbReference type="Proteomes" id="UP000269721"/>
    </source>
</evidence>
<evidence type="ECO:0000313" key="2">
    <source>
        <dbReference type="EMBL" id="RKO91832.1"/>
    </source>
</evidence>